<reference evidence="4" key="1">
    <citation type="submission" date="2021-12" db="EMBL/GenBank/DDBJ databases">
        <title>Curvularia clavata genome.</title>
        <authorList>
            <person name="Cao Y."/>
        </authorList>
    </citation>
    <scope>NUCLEOTIDE SEQUENCE</scope>
    <source>
        <strain evidence="4">Yc1106</strain>
    </source>
</reference>
<feature type="region of interest" description="Disordered" evidence="1">
    <location>
        <begin position="142"/>
        <end position="177"/>
    </location>
</feature>
<organism evidence="4 5">
    <name type="scientific">Curvularia clavata</name>
    <dbReference type="NCBI Taxonomy" id="95742"/>
    <lineage>
        <taxon>Eukaryota</taxon>
        <taxon>Fungi</taxon>
        <taxon>Dikarya</taxon>
        <taxon>Ascomycota</taxon>
        <taxon>Pezizomycotina</taxon>
        <taxon>Dothideomycetes</taxon>
        <taxon>Pleosporomycetidae</taxon>
        <taxon>Pleosporales</taxon>
        <taxon>Pleosporineae</taxon>
        <taxon>Pleosporaceae</taxon>
        <taxon>Curvularia</taxon>
    </lineage>
</organism>
<protein>
    <submittedName>
        <fullName evidence="4">Uncharacterized protein</fullName>
    </submittedName>
</protein>
<keyword evidence="3" id="KW-0732">Signal</keyword>
<proteinExistence type="predicted"/>
<dbReference type="Proteomes" id="UP001056012">
    <property type="component" value="Chromosome 5"/>
</dbReference>
<evidence type="ECO:0000313" key="4">
    <source>
        <dbReference type="EMBL" id="USP79814.1"/>
    </source>
</evidence>
<feature type="chain" id="PRO_5040165434" evidence="3">
    <location>
        <begin position="29"/>
        <end position="440"/>
    </location>
</feature>
<keyword evidence="5" id="KW-1185">Reference proteome</keyword>
<evidence type="ECO:0000313" key="5">
    <source>
        <dbReference type="Proteomes" id="UP001056012"/>
    </source>
</evidence>
<evidence type="ECO:0000256" key="1">
    <source>
        <dbReference type="SAM" id="MobiDB-lite"/>
    </source>
</evidence>
<keyword evidence="2" id="KW-0472">Membrane</keyword>
<dbReference type="EMBL" id="CP089278">
    <property type="protein sequence ID" value="USP79814.1"/>
    <property type="molecule type" value="Genomic_DNA"/>
</dbReference>
<gene>
    <name evidence="4" type="ORF">yc1106_07088</name>
</gene>
<feature type="signal peptide" evidence="3">
    <location>
        <begin position="1"/>
        <end position="28"/>
    </location>
</feature>
<keyword evidence="2" id="KW-0812">Transmembrane</keyword>
<evidence type="ECO:0000256" key="2">
    <source>
        <dbReference type="SAM" id="Phobius"/>
    </source>
</evidence>
<dbReference type="OrthoDB" id="5338512at2759"/>
<accession>A0A9Q8ZBX4</accession>
<feature type="region of interest" description="Disordered" evidence="1">
    <location>
        <begin position="307"/>
        <end position="360"/>
    </location>
</feature>
<dbReference type="AlphaFoldDB" id="A0A9Q8ZBX4"/>
<keyword evidence="2" id="KW-1133">Transmembrane helix</keyword>
<name>A0A9Q8ZBX4_CURCL</name>
<feature type="transmembrane region" description="Helical" evidence="2">
    <location>
        <begin position="188"/>
        <end position="210"/>
    </location>
</feature>
<dbReference type="VEuPathDB" id="FungiDB:yc1106_07088"/>
<sequence length="440" mass="47650">MAPVTPFPRLSRISILFLFTLFITTTQASALFLREAETCGGNTDLQQCGSDFPSSFCCPKSSTCMGLNSGSVKSVICCPAGSDCSYIQPTTCDVTQLNATLHPDNQMHLSETNGIELPKCGDKCCSLGYTCQGSMCAKDTSPTPSPSSPSTATPSPTTPTSPTSASQASDCPKSVPVETKSSFDGRSFVTGFFPGLVIGALSTLALLWVIRKRRESHEKNRYSGDFGHVARQISDPIYDPQLAARTDFMRRGSRSAASSPNSINRIAQGMKETNNNTIVHGFTPRIKSMWERTPKLNFGFGLPANPAPPAVRAGNPYNDPYQTPPPKPKRIHSERRTSSRRTSAIPSHVQPHYPQGRSGAMRTESSETIDVLMPTGSVGVYPANHNNDSGFLQPPKAPGMRGANRFTADSGHTTFTKLMERAGFDEGPMQEVRDWKTPRI</sequence>
<evidence type="ECO:0000256" key="3">
    <source>
        <dbReference type="SAM" id="SignalP"/>
    </source>
</evidence>
<feature type="compositionally biased region" description="Low complexity" evidence="1">
    <location>
        <begin position="148"/>
        <end position="166"/>
    </location>
</feature>